<keyword evidence="1" id="KW-0812">Transmembrane</keyword>
<reference evidence="2 3" key="1">
    <citation type="journal article" date="2016" name="Nat. Commun.">
        <title>Thousands of microbial genomes shed light on interconnected biogeochemical processes in an aquifer system.</title>
        <authorList>
            <person name="Anantharaman K."/>
            <person name="Brown C.T."/>
            <person name="Hug L.A."/>
            <person name="Sharon I."/>
            <person name="Castelle C.J."/>
            <person name="Probst A.J."/>
            <person name="Thomas B.C."/>
            <person name="Singh A."/>
            <person name="Wilkins M.J."/>
            <person name="Karaoz U."/>
            <person name="Brodie E.L."/>
            <person name="Williams K.H."/>
            <person name="Hubbard S.S."/>
            <person name="Banfield J.F."/>
        </authorList>
    </citation>
    <scope>NUCLEOTIDE SEQUENCE [LARGE SCALE GENOMIC DNA]</scope>
</reference>
<feature type="transmembrane region" description="Helical" evidence="1">
    <location>
        <begin position="54"/>
        <end position="72"/>
    </location>
</feature>
<accession>A0A1F7IPJ0</accession>
<gene>
    <name evidence="2" type="ORF">A2957_03515</name>
</gene>
<comment type="caution">
    <text evidence="2">The sequence shown here is derived from an EMBL/GenBank/DDBJ whole genome shotgun (WGS) entry which is preliminary data.</text>
</comment>
<proteinExistence type="predicted"/>
<sequence length="98" mass="10947">MNRIRMLLLFLLSIISFVLFVSNISPQSFLAIFIAVLLFCLSLFFLIAMLTQKIFGAFIISFSMSAFLLMRLIDALNVINIIIIALLTGSIVALADRT</sequence>
<evidence type="ECO:0000313" key="3">
    <source>
        <dbReference type="Proteomes" id="UP000179072"/>
    </source>
</evidence>
<protein>
    <submittedName>
        <fullName evidence="2">Uncharacterized protein</fullName>
    </submittedName>
</protein>
<dbReference type="EMBL" id="MGAK01000003">
    <property type="protein sequence ID" value="OGK45293.1"/>
    <property type="molecule type" value="Genomic_DNA"/>
</dbReference>
<dbReference type="Proteomes" id="UP000179072">
    <property type="component" value="Unassembled WGS sequence"/>
</dbReference>
<organism evidence="2 3">
    <name type="scientific">Candidatus Roizmanbacteria bacterium RIFCSPLOWO2_01_FULL_38_11</name>
    <dbReference type="NCBI Taxonomy" id="1802060"/>
    <lineage>
        <taxon>Bacteria</taxon>
        <taxon>Candidatus Roizmaniibacteriota</taxon>
    </lineage>
</organism>
<name>A0A1F7IPJ0_9BACT</name>
<evidence type="ECO:0000313" key="2">
    <source>
        <dbReference type="EMBL" id="OGK45293.1"/>
    </source>
</evidence>
<evidence type="ECO:0000256" key="1">
    <source>
        <dbReference type="SAM" id="Phobius"/>
    </source>
</evidence>
<keyword evidence="1" id="KW-1133">Transmembrane helix</keyword>
<feature type="transmembrane region" description="Helical" evidence="1">
    <location>
        <begin position="78"/>
        <end position="95"/>
    </location>
</feature>
<dbReference type="AlphaFoldDB" id="A0A1F7IPJ0"/>
<feature type="transmembrane region" description="Helical" evidence="1">
    <location>
        <begin position="30"/>
        <end position="47"/>
    </location>
</feature>
<keyword evidence="1" id="KW-0472">Membrane</keyword>
<dbReference type="STRING" id="1802060.A2957_03515"/>